<gene>
    <name evidence="8" type="ORF">GT347_13360</name>
</gene>
<evidence type="ECO:0000256" key="2">
    <source>
        <dbReference type="ARBA" id="ARBA00023125"/>
    </source>
</evidence>
<dbReference type="PROSITE" id="PS51755">
    <property type="entry name" value="OMPR_PHOB"/>
    <property type="match status" value="1"/>
</dbReference>
<sequence>MRILVVEDDSVLRDVMVRSLRDAGHRVDEAHSVAEADHFWRVQPFDAVLLDLNLPTTNHSASPQGSGLEVLRAARGRGDRTPVLVLTARHRTEERIAGLDAGADDYLGKPFELAEVEARLRALVRRAQGTQDVSEVGQLSLDRKARRFALAGQLLELPAREFEVLWELMTPPGRVVSKRTLSNKLSTFDDNLGDNALEAFISRLRKKLGGSGANIRTLRGLGYLLEPEGAEGNPG</sequence>
<proteinExistence type="predicted"/>
<evidence type="ECO:0000256" key="5">
    <source>
        <dbReference type="PROSITE-ProRule" id="PRU01091"/>
    </source>
</evidence>
<evidence type="ECO:0000259" key="7">
    <source>
        <dbReference type="PROSITE" id="PS51755"/>
    </source>
</evidence>
<dbReference type="SMART" id="SM00448">
    <property type="entry name" value="REC"/>
    <property type="match status" value="1"/>
</dbReference>
<dbReference type="GO" id="GO:0032993">
    <property type="term" value="C:protein-DNA complex"/>
    <property type="evidence" value="ECO:0007669"/>
    <property type="project" value="TreeGrafter"/>
</dbReference>
<dbReference type="PANTHER" id="PTHR48111">
    <property type="entry name" value="REGULATOR OF RPOS"/>
    <property type="match status" value="1"/>
</dbReference>
<dbReference type="AlphaFoldDB" id="A0A857J4K1"/>
<evidence type="ECO:0000256" key="4">
    <source>
        <dbReference type="PROSITE-ProRule" id="PRU00169"/>
    </source>
</evidence>
<dbReference type="RefSeq" id="WP_160552498.1">
    <property type="nucleotide sequence ID" value="NZ_CP047650.1"/>
</dbReference>
<name>A0A857J4K1_9BURK</name>
<dbReference type="Gene3D" id="6.10.250.690">
    <property type="match status" value="1"/>
</dbReference>
<dbReference type="InterPro" id="IPR036388">
    <property type="entry name" value="WH-like_DNA-bd_sf"/>
</dbReference>
<dbReference type="InterPro" id="IPR039420">
    <property type="entry name" value="WalR-like"/>
</dbReference>
<dbReference type="GO" id="GO:0005829">
    <property type="term" value="C:cytosol"/>
    <property type="evidence" value="ECO:0007669"/>
    <property type="project" value="TreeGrafter"/>
</dbReference>
<feature type="modified residue" description="4-aspartylphosphate" evidence="4">
    <location>
        <position position="51"/>
    </location>
</feature>
<dbReference type="PANTHER" id="PTHR48111:SF67">
    <property type="entry name" value="TRANSCRIPTIONAL REGULATORY PROTEIN TCTD"/>
    <property type="match status" value="1"/>
</dbReference>
<dbReference type="Gene3D" id="1.10.10.10">
    <property type="entry name" value="Winged helix-like DNA-binding domain superfamily/Winged helix DNA-binding domain"/>
    <property type="match status" value="1"/>
</dbReference>
<dbReference type="CDD" id="cd00383">
    <property type="entry name" value="trans_reg_C"/>
    <property type="match status" value="1"/>
</dbReference>
<dbReference type="InterPro" id="IPR011006">
    <property type="entry name" value="CheY-like_superfamily"/>
</dbReference>
<dbReference type="CDD" id="cd17624">
    <property type="entry name" value="REC_OmpR_PmrA-like"/>
    <property type="match status" value="1"/>
</dbReference>
<keyword evidence="3" id="KW-0804">Transcription</keyword>
<evidence type="ECO:0000256" key="3">
    <source>
        <dbReference type="ARBA" id="ARBA00023163"/>
    </source>
</evidence>
<dbReference type="InterPro" id="IPR001789">
    <property type="entry name" value="Sig_transdc_resp-reg_receiver"/>
</dbReference>
<feature type="domain" description="OmpR/PhoB-type" evidence="7">
    <location>
        <begin position="131"/>
        <end position="227"/>
    </location>
</feature>
<evidence type="ECO:0000256" key="1">
    <source>
        <dbReference type="ARBA" id="ARBA00023015"/>
    </source>
</evidence>
<protein>
    <submittedName>
        <fullName evidence="8">Response regulator</fullName>
    </submittedName>
</protein>
<dbReference type="EMBL" id="CP047650">
    <property type="protein sequence ID" value="QHI98890.1"/>
    <property type="molecule type" value="Genomic_DNA"/>
</dbReference>
<dbReference type="SUPFAM" id="SSF52172">
    <property type="entry name" value="CheY-like"/>
    <property type="match status" value="1"/>
</dbReference>
<reference evidence="8 9" key="1">
    <citation type="submission" date="2020-01" db="EMBL/GenBank/DDBJ databases">
        <title>Genome sequencing of strain KACC 21265.</title>
        <authorList>
            <person name="Heo J."/>
            <person name="Kim S.-J."/>
            <person name="Kim J.-S."/>
            <person name="Hong S.-B."/>
            <person name="Kwon S.-W."/>
        </authorList>
    </citation>
    <scope>NUCLEOTIDE SEQUENCE [LARGE SCALE GENOMIC DNA]</scope>
    <source>
        <strain evidence="8 9">KACC 21265</strain>
    </source>
</reference>
<accession>A0A857J4K1</accession>
<keyword evidence="1" id="KW-0805">Transcription regulation</keyword>
<keyword evidence="4" id="KW-0597">Phosphoprotein</keyword>
<evidence type="ECO:0000313" key="8">
    <source>
        <dbReference type="EMBL" id="QHI98890.1"/>
    </source>
</evidence>
<dbReference type="SUPFAM" id="SSF46894">
    <property type="entry name" value="C-terminal effector domain of the bipartite response regulators"/>
    <property type="match status" value="1"/>
</dbReference>
<dbReference type="Pfam" id="PF00072">
    <property type="entry name" value="Response_reg"/>
    <property type="match status" value="1"/>
</dbReference>
<evidence type="ECO:0000313" key="9">
    <source>
        <dbReference type="Proteomes" id="UP000464787"/>
    </source>
</evidence>
<feature type="domain" description="Response regulatory" evidence="6">
    <location>
        <begin position="2"/>
        <end position="124"/>
    </location>
</feature>
<dbReference type="GO" id="GO:0000156">
    <property type="term" value="F:phosphorelay response regulator activity"/>
    <property type="evidence" value="ECO:0007669"/>
    <property type="project" value="TreeGrafter"/>
</dbReference>
<dbReference type="PROSITE" id="PS50110">
    <property type="entry name" value="RESPONSE_REGULATORY"/>
    <property type="match status" value="1"/>
</dbReference>
<dbReference type="SMART" id="SM00862">
    <property type="entry name" value="Trans_reg_C"/>
    <property type="match status" value="1"/>
</dbReference>
<dbReference type="InterPro" id="IPR001867">
    <property type="entry name" value="OmpR/PhoB-type_DNA-bd"/>
</dbReference>
<dbReference type="Gene3D" id="3.40.50.2300">
    <property type="match status" value="1"/>
</dbReference>
<dbReference type="KEGG" id="xyk:GT347_13360"/>
<dbReference type="Pfam" id="PF00486">
    <property type="entry name" value="Trans_reg_C"/>
    <property type="match status" value="1"/>
</dbReference>
<dbReference type="GO" id="GO:0006355">
    <property type="term" value="P:regulation of DNA-templated transcription"/>
    <property type="evidence" value="ECO:0007669"/>
    <property type="project" value="InterPro"/>
</dbReference>
<keyword evidence="9" id="KW-1185">Reference proteome</keyword>
<dbReference type="Proteomes" id="UP000464787">
    <property type="component" value="Chromosome"/>
</dbReference>
<organism evidence="8 9">
    <name type="scientific">Xylophilus rhododendri</name>
    <dbReference type="NCBI Taxonomy" id="2697032"/>
    <lineage>
        <taxon>Bacteria</taxon>
        <taxon>Pseudomonadati</taxon>
        <taxon>Pseudomonadota</taxon>
        <taxon>Betaproteobacteria</taxon>
        <taxon>Burkholderiales</taxon>
        <taxon>Xylophilus</taxon>
    </lineage>
</organism>
<feature type="DNA-binding region" description="OmpR/PhoB-type" evidence="5">
    <location>
        <begin position="131"/>
        <end position="227"/>
    </location>
</feature>
<evidence type="ECO:0000259" key="6">
    <source>
        <dbReference type="PROSITE" id="PS50110"/>
    </source>
</evidence>
<dbReference type="GO" id="GO:0000976">
    <property type="term" value="F:transcription cis-regulatory region binding"/>
    <property type="evidence" value="ECO:0007669"/>
    <property type="project" value="TreeGrafter"/>
</dbReference>
<keyword evidence="2 5" id="KW-0238">DNA-binding</keyword>
<dbReference type="InterPro" id="IPR016032">
    <property type="entry name" value="Sig_transdc_resp-reg_C-effctor"/>
</dbReference>